<name>A0A0D0HCW3_9BACT</name>
<dbReference type="RefSeq" id="WP_022315854.1">
    <property type="nucleotide sequence ID" value="NZ_DBEXRU010000221.1"/>
</dbReference>
<dbReference type="PANTHER" id="PTHR34387:SF2">
    <property type="entry name" value="SLR1258 PROTEIN"/>
    <property type="match status" value="1"/>
</dbReference>
<proteinExistence type="predicted"/>
<organism evidence="2 3">
    <name type="scientific">Prevotella pectinovora</name>
    <dbReference type="NCBI Taxonomy" id="1602169"/>
    <lineage>
        <taxon>Bacteria</taxon>
        <taxon>Pseudomonadati</taxon>
        <taxon>Bacteroidota</taxon>
        <taxon>Bacteroidia</taxon>
        <taxon>Bacteroidales</taxon>
        <taxon>Prevotellaceae</taxon>
        <taxon>Prevotella</taxon>
    </lineage>
</organism>
<dbReference type="PIRSF" id="PIRSF029033">
    <property type="entry name" value="UCP029033"/>
    <property type="match status" value="1"/>
</dbReference>
<dbReference type="STRING" id="1602171.ST44_06940"/>
<keyword evidence="1" id="KW-0472">Membrane</keyword>
<dbReference type="GeneID" id="93482712"/>
<dbReference type="Pfam" id="PF04402">
    <property type="entry name" value="SIMPL"/>
    <property type="match status" value="1"/>
</dbReference>
<dbReference type="InterPro" id="IPR052022">
    <property type="entry name" value="26kDa_periplasmic_antigen"/>
</dbReference>
<dbReference type="Proteomes" id="UP000032046">
    <property type="component" value="Unassembled WGS sequence"/>
</dbReference>
<keyword evidence="1" id="KW-1133">Transmembrane helix</keyword>
<dbReference type="InterPro" id="IPR016907">
    <property type="entry name" value="UCP029033"/>
</dbReference>
<feature type="transmembrane region" description="Helical" evidence="1">
    <location>
        <begin position="6"/>
        <end position="24"/>
    </location>
</feature>
<evidence type="ECO:0000256" key="1">
    <source>
        <dbReference type="SAM" id="Phobius"/>
    </source>
</evidence>
<dbReference type="OrthoDB" id="9806540at2"/>
<sequence>MNVNTGIKQALILAIGIIVLGFFVDSGLKSLAGKDRKVVVKGLAEKEVEADKVTWPILSKELGDDLPELYQKINATTNKIRKFLIANGVKDNEIIVNAPVVIDLNAERYGANQQPYRYNITSIITVTSKNVNLVRSIISRQGDLLKQGVAIVDGGYENPVKYEYVAFRQLKPKMMQEAIENAKVTAEQFAKNSDSKIDKIMNADQGQFSIEDRDSNTPYIKKVRVVTTVTYSLKD</sequence>
<dbReference type="PANTHER" id="PTHR34387">
    <property type="entry name" value="SLR1258 PROTEIN"/>
    <property type="match status" value="1"/>
</dbReference>
<comment type="caution">
    <text evidence="2">The sequence shown here is derived from an EMBL/GenBank/DDBJ whole genome shotgun (WGS) entry which is preliminary data.</text>
</comment>
<dbReference type="GO" id="GO:0006974">
    <property type="term" value="P:DNA damage response"/>
    <property type="evidence" value="ECO:0007669"/>
    <property type="project" value="TreeGrafter"/>
</dbReference>
<keyword evidence="3" id="KW-1185">Reference proteome</keyword>
<dbReference type="EMBL" id="JXQK01000053">
    <property type="protein sequence ID" value="KIP62535.1"/>
    <property type="molecule type" value="Genomic_DNA"/>
</dbReference>
<evidence type="ECO:0000313" key="2">
    <source>
        <dbReference type="EMBL" id="KIP62535.1"/>
    </source>
</evidence>
<protein>
    <submittedName>
        <fullName evidence="2">Periplasmic protein</fullName>
    </submittedName>
</protein>
<gene>
    <name evidence="2" type="ORF">ST44_06940</name>
</gene>
<keyword evidence="1" id="KW-0812">Transmembrane</keyword>
<reference evidence="2 3" key="1">
    <citation type="submission" date="2015-01" db="EMBL/GenBank/DDBJ databases">
        <title>Comparative genomics of non-oral Prevotella species.</title>
        <authorList>
            <person name="Accetto T."/>
            <person name="Nograsek B."/>
            <person name="Avgustin G."/>
        </authorList>
    </citation>
    <scope>NUCLEOTIDE SEQUENCE [LARGE SCALE GENOMIC DNA]</scope>
    <source>
        <strain evidence="2 3">P5-119</strain>
    </source>
</reference>
<evidence type="ECO:0000313" key="3">
    <source>
        <dbReference type="Proteomes" id="UP000032046"/>
    </source>
</evidence>
<dbReference type="AlphaFoldDB" id="A0A0D0HCW3"/>
<dbReference type="InterPro" id="IPR007497">
    <property type="entry name" value="SIMPL/DUF541"/>
</dbReference>
<accession>A0A0D0HCW3</accession>